<comment type="caution">
    <text evidence="4">The sequence shown here is derived from an EMBL/GenBank/DDBJ whole genome shotgun (WGS) entry which is preliminary data.</text>
</comment>
<dbReference type="GO" id="GO:0016020">
    <property type="term" value="C:membrane"/>
    <property type="evidence" value="ECO:0007669"/>
    <property type="project" value="TreeGrafter"/>
</dbReference>
<dbReference type="SUPFAM" id="SSF53474">
    <property type="entry name" value="alpha/beta-Hydrolases"/>
    <property type="match status" value="1"/>
</dbReference>
<dbReference type="Proteomes" id="UP000238220">
    <property type="component" value="Unassembled WGS sequence"/>
</dbReference>
<name>A0A2S5TL95_9GAMM</name>
<dbReference type="GO" id="GO:0016787">
    <property type="term" value="F:hydrolase activity"/>
    <property type="evidence" value="ECO:0007669"/>
    <property type="project" value="UniProtKB-KW"/>
</dbReference>
<keyword evidence="1 4" id="KW-0378">Hydrolase</keyword>
<dbReference type="PANTHER" id="PTHR43798:SF31">
    <property type="entry name" value="AB HYDROLASE SUPERFAMILY PROTEIN YCLE"/>
    <property type="match status" value="1"/>
</dbReference>
<dbReference type="PANTHER" id="PTHR43798">
    <property type="entry name" value="MONOACYLGLYCEROL LIPASE"/>
    <property type="match status" value="1"/>
</dbReference>
<dbReference type="InterPro" id="IPR050266">
    <property type="entry name" value="AB_hydrolase_sf"/>
</dbReference>
<dbReference type="Gene3D" id="3.40.50.1820">
    <property type="entry name" value="alpha/beta hydrolase"/>
    <property type="match status" value="1"/>
</dbReference>
<keyword evidence="5" id="KW-1185">Reference proteome</keyword>
<evidence type="ECO:0000313" key="4">
    <source>
        <dbReference type="EMBL" id="PPE75753.1"/>
    </source>
</evidence>
<evidence type="ECO:0000256" key="1">
    <source>
        <dbReference type="ARBA" id="ARBA00022801"/>
    </source>
</evidence>
<organism evidence="4 5">
    <name type="scientific">Solimonas fluminis</name>
    <dbReference type="NCBI Taxonomy" id="2086571"/>
    <lineage>
        <taxon>Bacteria</taxon>
        <taxon>Pseudomonadati</taxon>
        <taxon>Pseudomonadota</taxon>
        <taxon>Gammaproteobacteria</taxon>
        <taxon>Nevskiales</taxon>
        <taxon>Nevskiaceae</taxon>
        <taxon>Solimonas</taxon>
    </lineage>
</organism>
<dbReference type="Pfam" id="PF00561">
    <property type="entry name" value="Abhydrolase_1"/>
    <property type="match status" value="1"/>
</dbReference>
<proteinExistence type="predicted"/>
<evidence type="ECO:0000313" key="5">
    <source>
        <dbReference type="Proteomes" id="UP000238220"/>
    </source>
</evidence>
<protein>
    <submittedName>
        <fullName evidence="4">Alpha/beta hydrolase</fullName>
    </submittedName>
</protein>
<sequence>MASCPRLNHDPARSHRHEQRLPHGTHAMTTRPKLAHQQLGSGPDVVLVHGLAANRAFWYPLATALSSQYRVTIYDLRGHGYSERPTSGYTATDQGQDLLQLMDDLGLEEAAVIGHSYGGAAALEAVLLQPQRFSHLALMDTRIQRLQSELRLHDVGQLTAFEQAVAHQDGGDWASEPEVGFRFLEAAARNRVAGIELEAGGEFVPFGEGRGALRAAKQWLGLLEDTSLRQDFRVPGGEAEAYASIRQPTLLMYPSHSRSGATASRLQALLPNARLVNLPQSGHFFPVTHPAQVRAEVEALLRSSQ</sequence>
<evidence type="ECO:0000259" key="3">
    <source>
        <dbReference type="Pfam" id="PF00561"/>
    </source>
</evidence>
<feature type="region of interest" description="Disordered" evidence="2">
    <location>
        <begin position="1"/>
        <end position="24"/>
    </location>
</feature>
<dbReference type="OrthoDB" id="9780765at2"/>
<reference evidence="4 5" key="1">
    <citation type="submission" date="2018-02" db="EMBL/GenBank/DDBJ databases">
        <title>Genome sequencing of Solimonas sp. HR-BB.</title>
        <authorList>
            <person name="Lee Y."/>
            <person name="Jeon C.O."/>
        </authorList>
    </citation>
    <scope>NUCLEOTIDE SEQUENCE [LARGE SCALE GENOMIC DNA]</scope>
    <source>
        <strain evidence="4 5">HR-BB</strain>
    </source>
</reference>
<dbReference type="PRINTS" id="PR00111">
    <property type="entry name" value="ABHYDROLASE"/>
</dbReference>
<evidence type="ECO:0000256" key="2">
    <source>
        <dbReference type="SAM" id="MobiDB-lite"/>
    </source>
</evidence>
<dbReference type="InterPro" id="IPR029058">
    <property type="entry name" value="AB_hydrolase_fold"/>
</dbReference>
<feature type="domain" description="AB hydrolase-1" evidence="3">
    <location>
        <begin position="45"/>
        <end position="290"/>
    </location>
</feature>
<accession>A0A2S5TL95</accession>
<dbReference type="AlphaFoldDB" id="A0A2S5TL95"/>
<dbReference type="InterPro" id="IPR000073">
    <property type="entry name" value="AB_hydrolase_1"/>
</dbReference>
<gene>
    <name evidence="4" type="ORF">C3942_02340</name>
</gene>
<dbReference type="EMBL" id="PSNW01000001">
    <property type="protein sequence ID" value="PPE75753.1"/>
    <property type="molecule type" value="Genomic_DNA"/>
</dbReference>